<evidence type="ECO:0000313" key="2">
    <source>
        <dbReference type="EMBL" id="GIM02647.1"/>
    </source>
</evidence>
<sequence>MSKDSNSFLSKVYKHTSTLLIPGCHLVHSGVGAGRSRNARQQGPNGLGDRYENQGNNLVVDGPMSLENKDQNGVGRSAQALSSSTTSPTSSLGFPPPAGPQNCALLSDCCCMVDLSDTEYSAGADCCASNNRGSSYSSYSCSSNTSSSSNLMLQWSRSSSSLCFPSYGMLATASFLRSHPHPHAAARDSHFVLPLVDLMAFDCAGNNPDHGDGGEGTQEAAPMRATKAVATATATAVARLRATAAEAGCGGSHGGGPHHGGGFLCGGSSGPHRQRRQRQFRSHQRVYPE</sequence>
<feature type="compositionally biased region" description="Low complexity" evidence="1">
    <location>
        <begin position="82"/>
        <end position="91"/>
    </location>
</feature>
<protein>
    <submittedName>
        <fullName evidence="2">Uncharacterized protein</fullName>
    </submittedName>
</protein>
<evidence type="ECO:0000256" key="1">
    <source>
        <dbReference type="SAM" id="MobiDB-lite"/>
    </source>
</evidence>
<dbReference type="AlphaFoldDB" id="A0A8J4FMD9"/>
<organism evidence="2 3">
    <name type="scientific">Volvox reticuliferus</name>
    <dbReference type="NCBI Taxonomy" id="1737510"/>
    <lineage>
        <taxon>Eukaryota</taxon>
        <taxon>Viridiplantae</taxon>
        <taxon>Chlorophyta</taxon>
        <taxon>core chlorophytes</taxon>
        <taxon>Chlorophyceae</taxon>
        <taxon>CS clade</taxon>
        <taxon>Chlamydomonadales</taxon>
        <taxon>Volvocaceae</taxon>
        <taxon>Volvox</taxon>
    </lineage>
</organism>
<dbReference type="EMBL" id="BNCQ01000012">
    <property type="protein sequence ID" value="GIM02647.1"/>
    <property type="molecule type" value="Genomic_DNA"/>
</dbReference>
<gene>
    <name evidence="2" type="ORF">Vretimale_7435</name>
</gene>
<feature type="compositionally biased region" description="Basic residues" evidence="1">
    <location>
        <begin position="272"/>
        <end position="289"/>
    </location>
</feature>
<feature type="compositionally biased region" description="Gly residues" evidence="1">
    <location>
        <begin position="260"/>
        <end position="269"/>
    </location>
</feature>
<accession>A0A8J4FMD9</accession>
<reference evidence="2" key="1">
    <citation type="journal article" date="2021" name="Proc. Natl. Acad. Sci. U.S.A.">
        <title>Three genomes in the algal genus Volvox reveal the fate of a haploid sex-determining region after a transition to homothallism.</title>
        <authorList>
            <person name="Yamamoto K."/>
            <person name="Hamaji T."/>
            <person name="Kawai-Toyooka H."/>
            <person name="Matsuzaki R."/>
            <person name="Takahashi F."/>
            <person name="Nishimura Y."/>
            <person name="Kawachi M."/>
            <person name="Noguchi H."/>
            <person name="Minakuchi Y."/>
            <person name="Umen J.G."/>
            <person name="Toyoda A."/>
            <person name="Nozaki H."/>
        </authorList>
    </citation>
    <scope>NUCLEOTIDE SEQUENCE</scope>
    <source>
        <strain evidence="2">NIES-3785</strain>
    </source>
</reference>
<dbReference type="Proteomes" id="UP000722791">
    <property type="component" value="Unassembled WGS sequence"/>
</dbReference>
<comment type="caution">
    <text evidence="2">The sequence shown here is derived from an EMBL/GenBank/DDBJ whole genome shotgun (WGS) entry which is preliminary data.</text>
</comment>
<evidence type="ECO:0000313" key="3">
    <source>
        <dbReference type="Proteomes" id="UP000722791"/>
    </source>
</evidence>
<proteinExistence type="predicted"/>
<name>A0A8J4FMD9_9CHLO</name>
<feature type="region of interest" description="Disordered" evidence="1">
    <location>
        <begin position="260"/>
        <end position="289"/>
    </location>
</feature>
<feature type="region of interest" description="Disordered" evidence="1">
    <location>
        <begin position="34"/>
        <end position="93"/>
    </location>
</feature>